<dbReference type="GeneID" id="69029601"/>
<keyword evidence="5" id="KW-1185">Reference proteome</keyword>
<evidence type="ECO:0000256" key="1">
    <source>
        <dbReference type="ARBA" id="ARBA00006484"/>
    </source>
</evidence>
<dbReference type="RefSeq" id="XP_045282375.1">
    <property type="nucleotide sequence ID" value="XM_045423738.1"/>
</dbReference>
<organism evidence="4 5">
    <name type="scientific">Ajellomyces dermatitidis (strain ER-3 / ATCC MYA-2586)</name>
    <name type="common">Blastomyces dermatitidis</name>
    <dbReference type="NCBI Taxonomy" id="559297"/>
    <lineage>
        <taxon>Eukaryota</taxon>
        <taxon>Fungi</taxon>
        <taxon>Dikarya</taxon>
        <taxon>Ascomycota</taxon>
        <taxon>Pezizomycotina</taxon>
        <taxon>Eurotiomycetes</taxon>
        <taxon>Eurotiomycetidae</taxon>
        <taxon>Onygenales</taxon>
        <taxon>Ajellomycetaceae</taxon>
        <taxon>Blastomyces</taxon>
    </lineage>
</organism>
<sequence length="276" mass="29245">MYWQEDELSRRLSGKVIVITGGTAGVGKEAILKLAQHNPAHIYFTGRNVQAVNSLIDEVNAITTSTTTTNDGNSILTFIPCDQTSLSSNARAKNKGAAGHGRIVVTSTPGFRGAPEGVGGIGFAGLKKMQGGVGGPAMLAKNTLYSQNKLANVLHAAELAMRYPELPVAASHPGVIASTELMGHMNFIDRLVVKLAVRNFESYSLQEGVYNTLWAAMTTTTTQATGTAGQEGASLESGGLCEAVGKPLAHTKLSADEALAGKLWEWTEKEIERYLQ</sequence>
<dbReference type="Gene3D" id="3.40.50.720">
    <property type="entry name" value="NAD(P)-binding Rossmann-like Domain"/>
    <property type="match status" value="2"/>
</dbReference>
<dbReference type="PANTHER" id="PTHR24320:SF282">
    <property type="entry name" value="WW DOMAIN-CONTAINING OXIDOREDUCTASE"/>
    <property type="match status" value="1"/>
</dbReference>
<comment type="similarity">
    <text evidence="1">Belongs to the short-chain dehydrogenases/reductases (SDR) family.</text>
</comment>
<dbReference type="SUPFAM" id="SSF51735">
    <property type="entry name" value="NAD(P)-binding Rossmann-fold domains"/>
    <property type="match status" value="1"/>
</dbReference>
<name>A0ABX2VZT3_AJEDR</name>
<evidence type="ECO:0000256" key="2">
    <source>
        <dbReference type="ARBA" id="ARBA00022857"/>
    </source>
</evidence>
<dbReference type="PANTHER" id="PTHR24320">
    <property type="entry name" value="RETINOL DEHYDROGENASE"/>
    <property type="match status" value="1"/>
</dbReference>
<keyword evidence="2" id="KW-0521">NADP</keyword>
<evidence type="ECO:0000313" key="5">
    <source>
        <dbReference type="Proteomes" id="UP000002039"/>
    </source>
</evidence>
<dbReference type="InterPro" id="IPR036291">
    <property type="entry name" value="NAD(P)-bd_dom_sf"/>
</dbReference>
<accession>A0ABX2VZT3</accession>
<evidence type="ECO:0000313" key="4">
    <source>
        <dbReference type="EMBL" id="OAT02648.1"/>
    </source>
</evidence>
<keyword evidence="3" id="KW-0560">Oxidoreductase</keyword>
<dbReference type="EMBL" id="EQ999982">
    <property type="protein sequence ID" value="OAT02648.1"/>
    <property type="molecule type" value="Genomic_DNA"/>
</dbReference>
<protein>
    <submittedName>
        <fullName evidence="4">Oxidoreductase</fullName>
    </submittedName>
</protein>
<reference evidence="5" key="1">
    <citation type="journal article" date="2015" name="PLoS Genet.">
        <title>The dynamic genome and transcriptome of the human fungal pathogen Blastomyces and close relative Emmonsia.</title>
        <authorList>
            <person name="Munoz J.F."/>
            <person name="Gauthier G.M."/>
            <person name="Desjardins C.A."/>
            <person name="Gallo J.E."/>
            <person name="Holder J."/>
            <person name="Sullivan T.D."/>
            <person name="Marty A.J."/>
            <person name="Carmen J.C."/>
            <person name="Chen Z."/>
            <person name="Ding L."/>
            <person name="Gujja S."/>
            <person name="Magrini V."/>
            <person name="Misas E."/>
            <person name="Mitreva M."/>
            <person name="Priest M."/>
            <person name="Saif S."/>
            <person name="Whiston E.A."/>
            <person name="Young S."/>
            <person name="Zeng Q."/>
            <person name="Goldman W.E."/>
            <person name="Mardis E.R."/>
            <person name="Taylor J.W."/>
            <person name="McEwen J.G."/>
            <person name="Clay O.K."/>
            <person name="Klein B.S."/>
            <person name="Cuomo C.A."/>
        </authorList>
    </citation>
    <scope>NUCLEOTIDE SEQUENCE [LARGE SCALE GENOMIC DNA]</scope>
    <source>
        <strain evidence="5">ER-3 / ATCC MYA-2586</strain>
    </source>
</reference>
<gene>
    <name evidence="4" type="ORF">BDCG_07961</name>
</gene>
<proteinExistence type="inferred from homology"/>
<evidence type="ECO:0000256" key="3">
    <source>
        <dbReference type="ARBA" id="ARBA00023002"/>
    </source>
</evidence>
<dbReference type="Proteomes" id="UP000002039">
    <property type="component" value="Unassembled WGS sequence"/>
</dbReference>